<feature type="compositionally biased region" description="Gly residues" evidence="1">
    <location>
        <begin position="92"/>
        <end position="104"/>
    </location>
</feature>
<dbReference type="Proteomes" id="UP000515150">
    <property type="component" value="Chromosome 1"/>
</dbReference>
<keyword evidence="2" id="KW-0472">Membrane</keyword>
<feature type="region of interest" description="Disordered" evidence="1">
    <location>
        <begin position="267"/>
        <end position="289"/>
    </location>
</feature>
<keyword evidence="2" id="KW-1133">Transmembrane helix</keyword>
<feature type="region of interest" description="Disordered" evidence="1">
    <location>
        <begin position="78"/>
        <end position="104"/>
    </location>
</feature>
<accession>A0A6P7NBN3</accession>
<dbReference type="KEGG" id="bspl:114860634"/>
<proteinExistence type="predicted"/>
<evidence type="ECO:0000256" key="1">
    <source>
        <dbReference type="SAM" id="MobiDB-lite"/>
    </source>
</evidence>
<sequence length="347" mass="37825">MARAALTKLFILVILALIICLPEFFSLYKVSKVAFLCRPFRPCDGGGGTKTGESGGDDGRDMCDPSQSHERWERACALARPSNGSEPEPSPGRGGGGGGGGGGANPWFVCQTDTDVTALHGNASSVLQLHLELSVTLELDDSGTLNLTLYGRGDRGSLHPHAPEEEDERRNGSDVESPYCCLPDPPTPGSANRSRCLLRLANRTALTAPEKLPWKRAPRGEWLCKYRVIWLALVCVVLLTIVTTVIREVYWQRATGNPRVPTVLHTVPGQNGKTQYGEKQTETTPKVNTGPHTCELQHRPGLTPIPECETQEDIEMLLNGNVDNCYTAKLHHRGHPSTSSLTDEQVW</sequence>
<evidence type="ECO:0000313" key="3">
    <source>
        <dbReference type="Proteomes" id="UP000515150"/>
    </source>
</evidence>
<keyword evidence="2" id="KW-0812">Transmembrane</keyword>
<dbReference type="GeneID" id="114860634"/>
<feature type="transmembrane region" description="Helical" evidence="2">
    <location>
        <begin position="228"/>
        <end position="246"/>
    </location>
</feature>
<dbReference type="AlphaFoldDB" id="A0A6P7NBN3"/>
<protein>
    <submittedName>
        <fullName evidence="4">Uncharacterized protein LOC114860634 isoform X1</fullName>
    </submittedName>
</protein>
<feature type="compositionally biased region" description="Basic and acidic residues" evidence="1">
    <location>
        <begin position="153"/>
        <end position="173"/>
    </location>
</feature>
<feature type="compositionally biased region" description="Polar residues" evidence="1">
    <location>
        <begin position="268"/>
        <end position="289"/>
    </location>
</feature>
<evidence type="ECO:0000313" key="4">
    <source>
        <dbReference type="RefSeq" id="XP_029015214.1"/>
    </source>
</evidence>
<feature type="region of interest" description="Disordered" evidence="1">
    <location>
        <begin position="153"/>
        <end position="180"/>
    </location>
</feature>
<feature type="compositionally biased region" description="Basic and acidic residues" evidence="1">
    <location>
        <begin position="57"/>
        <end position="66"/>
    </location>
</feature>
<reference evidence="4" key="1">
    <citation type="submission" date="2025-08" db="UniProtKB">
        <authorList>
            <consortium name="RefSeq"/>
        </authorList>
    </citation>
    <scope>IDENTIFICATION</scope>
</reference>
<keyword evidence="3" id="KW-1185">Reference proteome</keyword>
<dbReference type="OrthoDB" id="8964045at2759"/>
<gene>
    <name evidence="4" type="primary">LOC114860634</name>
</gene>
<name>A0A6P7NBN3_BETSP</name>
<feature type="region of interest" description="Disordered" evidence="1">
    <location>
        <begin position="47"/>
        <end position="66"/>
    </location>
</feature>
<organism evidence="3 4">
    <name type="scientific">Betta splendens</name>
    <name type="common">Siamese fighting fish</name>
    <dbReference type="NCBI Taxonomy" id="158456"/>
    <lineage>
        <taxon>Eukaryota</taxon>
        <taxon>Metazoa</taxon>
        <taxon>Chordata</taxon>
        <taxon>Craniata</taxon>
        <taxon>Vertebrata</taxon>
        <taxon>Euteleostomi</taxon>
        <taxon>Actinopterygii</taxon>
        <taxon>Neopterygii</taxon>
        <taxon>Teleostei</taxon>
        <taxon>Neoteleostei</taxon>
        <taxon>Acanthomorphata</taxon>
        <taxon>Anabantaria</taxon>
        <taxon>Anabantiformes</taxon>
        <taxon>Anabantoidei</taxon>
        <taxon>Osphronemidae</taxon>
        <taxon>Betta</taxon>
    </lineage>
</organism>
<dbReference type="InParanoid" id="A0A6P7NBN3"/>
<dbReference type="RefSeq" id="XP_029015214.1">
    <property type="nucleotide sequence ID" value="XM_029159381.3"/>
</dbReference>
<evidence type="ECO:0000256" key="2">
    <source>
        <dbReference type="SAM" id="Phobius"/>
    </source>
</evidence>